<dbReference type="Proteomes" id="UP000078428">
    <property type="component" value="Unassembled WGS sequence"/>
</dbReference>
<dbReference type="EMBL" id="LWQT01000051">
    <property type="protein sequence ID" value="OAN50682.1"/>
    <property type="molecule type" value="Genomic_DNA"/>
</dbReference>
<proteinExistence type="inferred from homology"/>
<feature type="domain" description="Carbamoyltransferase Kae1-like" evidence="3">
    <location>
        <begin position="120"/>
        <end position="351"/>
    </location>
</feature>
<dbReference type="Gene3D" id="3.30.420.40">
    <property type="match status" value="1"/>
</dbReference>
<comment type="similarity">
    <text evidence="1">Belongs to the carbamoyltransferase HypF family.</text>
</comment>
<dbReference type="AlphaFoldDB" id="A0A178MPE4"/>
<evidence type="ECO:0000259" key="3">
    <source>
        <dbReference type="Pfam" id="PF22521"/>
    </source>
</evidence>
<dbReference type="InterPro" id="IPR055128">
    <property type="entry name" value="HypF_C_2"/>
</dbReference>
<dbReference type="PANTHER" id="PTHR42959:SF1">
    <property type="entry name" value="CARBAMOYLTRANSFERASE HYPF"/>
    <property type="match status" value="1"/>
</dbReference>
<evidence type="ECO:0000313" key="5">
    <source>
        <dbReference type="Proteomes" id="UP000078428"/>
    </source>
</evidence>
<evidence type="ECO:0000256" key="1">
    <source>
        <dbReference type="ARBA" id="ARBA00008097"/>
    </source>
</evidence>
<sequence length="359" mass="37282">MMTAIAATIALPRAVPGVLAVGAFLKNTICVTKGDRAYLSPVHGDLGTPEAIAGFEASVEALVAETGASPLRVAHDLHPDFHSTRFAQGLDLPLVPVQHHHAHAAAVAAEHGHDGPVIALSLDGFGLGPGNQSWGGELLLVDGAEFRRIGHLALLPQPGGDVAAREPWRMAAGVLQRLGRGDEIARRFRDFPAAAMLNRVLHKRLNCPETSSAGRLFDAACGLLGIHPVAEFEGQAPMALEAMVTEPVAVASGWLLQDGILDLMPLLALLSTCTDPGKGANLFHGTLIDALTHWAAEAAQAVGVPTVTLGGGCFLNRVLRKGVVEGLTRYGLHPLTASAVSPGDAGLSLGQAWIAALSE</sequence>
<dbReference type="GO" id="GO:0016743">
    <property type="term" value="F:carboxyl- or carbamoyltransferase activity"/>
    <property type="evidence" value="ECO:0007669"/>
    <property type="project" value="TreeGrafter"/>
</dbReference>
<protein>
    <submittedName>
        <fullName evidence="4">Hydrogenase maturation protein HypF</fullName>
    </submittedName>
</protein>
<feature type="domain" description="HypF Kae1-like" evidence="2">
    <location>
        <begin position="16"/>
        <end position="110"/>
    </location>
</feature>
<accession>A0A178MPE4</accession>
<dbReference type="GO" id="GO:0051604">
    <property type="term" value="P:protein maturation"/>
    <property type="evidence" value="ECO:0007669"/>
    <property type="project" value="TreeGrafter"/>
</dbReference>
<dbReference type="OrthoDB" id="9808093at2"/>
<evidence type="ECO:0000259" key="2">
    <source>
        <dbReference type="Pfam" id="PF17788"/>
    </source>
</evidence>
<reference evidence="4 5" key="1">
    <citation type="submission" date="2016-04" db="EMBL/GenBank/DDBJ databases">
        <title>Draft genome sequence of freshwater magnetotactic bacteria Magnetospirillum marisnigri SP-1 and Magnetospirillum moscoviense BB-1.</title>
        <authorList>
            <person name="Koziaeva V."/>
            <person name="Dziuba M.V."/>
            <person name="Ivanov T.M."/>
            <person name="Kuznetsov B."/>
            <person name="Grouzdev D.S."/>
        </authorList>
    </citation>
    <scope>NUCLEOTIDE SEQUENCE [LARGE SCALE GENOMIC DNA]</scope>
    <source>
        <strain evidence="4 5">SP-1</strain>
    </source>
</reference>
<dbReference type="PANTHER" id="PTHR42959">
    <property type="entry name" value="CARBAMOYLTRANSFERASE"/>
    <property type="match status" value="1"/>
</dbReference>
<dbReference type="Pfam" id="PF17788">
    <property type="entry name" value="HypF_C"/>
    <property type="match status" value="1"/>
</dbReference>
<keyword evidence="5" id="KW-1185">Reference proteome</keyword>
<dbReference type="Gene3D" id="3.30.420.360">
    <property type="match status" value="1"/>
</dbReference>
<name>A0A178MPE4_9PROT</name>
<evidence type="ECO:0000313" key="4">
    <source>
        <dbReference type="EMBL" id="OAN50682.1"/>
    </source>
</evidence>
<dbReference type="InterPro" id="IPR051060">
    <property type="entry name" value="Carbamoyltrans_HypF-like"/>
</dbReference>
<dbReference type="InterPro" id="IPR041440">
    <property type="entry name" value="HypF_C"/>
</dbReference>
<dbReference type="STRING" id="1285242.A6A04_17755"/>
<gene>
    <name evidence="4" type="ORF">A6A04_17755</name>
</gene>
<organism evidence="4 5">
    <name type="scientific">Paramagnetospirillum marisnigri</name>
    <dbReference type="NCBI Taxonomy" id="1285242"/>
    <lineage>
        <taxon>Bacteria</taxon>
        <taxon>Pseudomonadati</taxon>
        <taxon>Pseudomonadota</taxon>
        <taxon>Alphaproteobacteria</taxon>
        <taxon>Rhodospirillales</taxon>
        <taxon>Magnetospirillaceae</taxon>
        <taxon>Paramagnetospirillum</taxon>
    </lineage>
</organism>
<dbReference type="GO" id="GO:0008270">
    <property type="term" value="F:zinc ion binding"/>
    <property type="evidence" value="ECO:0007669"/>
    <property type="project" value="TreeGrafter"/>
</dbReference>
<dbReference type="Pfam" id="PF22521">
    <property type="entry name" value="HypF_C_2"/>
    <property type="match status" value="1"/>
</dbReference>
<comment type="caution">
    <text evidence="4">The sequence shown here is derived from an EMBL/GenBank/DDBJ whole genome shotgun (WGS) entry which is preliminary data.</text>
</comment>